<reference evidence="1 2" key="1">
    <citation type="submission" date="2018-11" db="EMBL/GenBank/DDBJ databases">
        <authorList>
            <consortium name="Pathogen Informatics"/>
        </authorList>
    </citation>
    <scope>NUCLEOTIDE SEQUENCE [LARGE SCALE GENOMIC DNA]</scope>
</reference>
<feature type="non-terminal residue" evidence="1">
    <location>
        <position position="104"/>
    </location>
</feature>
<dbReference type="Proteomes" id="UP000281553">
    <property type="component" value="Unassembled WGS sequence"/>
</dbReference>
<accession>A0A3P7R0W5</accession>
<evidence type="ECO:0000313" key="1">
    <source>
        <dbReference type="EMBL" id="VDN35149.1"/>
    </source>
</evidence>
<proteinExistence type="predicted"/>
<sequence length="104" mass="11298">MHRPSPAVAVWHLLPKDLQGWWLTRERSTAAFVNDDGDGGDVVSVHCPIEQRPTEAAIGSFSALQLPGAHRQVLRDLAIRSARPCKFQWRDDAGSGPAATAVSD</sequence>
<dbReference type="AlphaFoldDB" id="A0A3P7R0W5"/>
<protein>
    <submittedName>
        <fullName evidence="1">Uncharacterized protein</fullName>
    </submittedName>
</protein>
<keyword evidence="2" id="KW-1185">Reference proteome</keyword>
<name>A0A3P7R0W5_DIBLA</name>
<evidence type="ECO:0000313" key="2">
    <source>
        <dbReference type="Proteomes" id="UP000281553"/>
    </source>
</evidence>
<dbReference type="EMBL" id="UYRU01086550">
    <property type="protein sequence ID" value="VDN35149.1"/>
    <property type="molecule type" value="Genomic_DNA"/>
</dbReference>
<organism evidence="1 2">
    <name type="scientific">Dibothriocephalus latus</name>
    <name type="common">Fish tapeworm</name>
    <name type="synonym">Diphyllobothrium latum</name>
    <dbReference type="NCBI Taxonomy" id="60516"/>
    <lineage>
        <taxon>Eukaryota</taxon>
        <taxon>Metazoa</taxon>
        <taxon>Spiralia</taxon>
        <taxon>Lophotrochozoa</taxon>
        <taxon>Platyhelminthes</taxon>
        <taxon>Cestoda</taxon>
        <taxon>Eucestoda</taxon>
        <taxon>Diphyllobothriidea</taxon>
        <taxon>Diphyllobothriidae</taxon>
        <taxon>Dibothriocephalus</taxon>
    </lineage>
</organism>
<gene>
    <name evidence="1" type="ORF">DILT_LOCUS16698</name>
</gene>